<comment type="caution">
    <text evidence="1">The sequence shown here is derived from an EMBL/GenBank/DDBJ whole genome shotgun (WGS) entry which is preliminary data.</text>
</comment>
<organism evidence="1 2">
    <name type="scientific">Apodospora peruviana</name>
    <dbReference type="NCBI Taxonomy" id="516989"/>
    <lineage>
        <taxon>Eukaryota</taxon>
        <taxon>Fungi</taxon>
        <taxon>Dikarya</taxon>
        <taxon>Ascomycota</taxon>
        <taxon>Pezizomycotina</taxon>
        <taxon>Sordariomycetes</taxon>
        <taxon>Sordariomycetidae</taxon>
        <taxon>Sordariales</taxon>
        <taxon>Lasiosphaeriaceae</taxon>
        <taxon>Apodospora</taxon>
    </lineage>
</organism>
<accession>A0AAE0HUZ0</accession>
<protein>
    <submittedName>
        <fullName evidence="1">Uncharacterized protein</fullName>
    </submittedName>
</protein>
<gene>
    <name evidence="1" type="ORF">B0H66DRAFT_629101</name>
</gene>
<dbReference type="Proteomes" id="UP001283341">
    <property type="component" value="Unassembled WGS sequence"/>
</dbReference>
<sequence length="154" mass="16927">MAVPRSNFIKYLEKLKVCPTILPQPLSSLSYSDMKSIASISCILLLAAVESVSAGCSNVPILGYNKDAARRDVVRACLGWDCGNQGAFQHYYYPGQPKHACVNYGGDNRVVFMVQNLNANAGFDLADQDCIYRLFQMVDCISGGTQDVAGWRFE</sequence>
<keyword evidence="2" id="KW-1185">Reference proteome</keyword>
<name>A0AAE0HUZ0_9PEZI</name>
<evidence type="ECO:0000313" key="1">
    <source>
        <dbReference type="EMBL" id="KAK3313348.1"/>
    </source>
</evidence>
<reference evidence="1" key="2">
    <citation type="submission" date="2023-06" db="EMBL/GenBank/DDBJ databases">
        <authorList>
            <consortium name="Lawrence Berkeley National Laboratory"/>
            <person name="Haridas S."/>
            <person name="Hensen N."/>
            <person name="Bonometti L."/>
            <person name="Westerberg I."/>
            <person name="Brannstrom I.O."/>
            <person name="Guillou S."/>
            <person name="Cros-Aarteil S."/>
            <person name="Calhoun S."/>
            <person name="Kuo A."/>
            <person name="Mondo S."/>
            <person name="Pangilinan J."/>
            <person name="Riley R."/>
            <person name="Labutti K."/>
            <person name="Andreopoulos B."/>
            <person name="Lipzen A."/>
            <person name="Chen C."/>
            <person name="Yanf M."/>
            <person name="Daum C."/>
            <person name="Ng V."/>
            <person name="Clum A."/>
            <person name="Steindorff A."/>
            <person name="Ohm R."/>
            <person name="Martin F."/>
            <person name="Silar P."/>
            <person name="Natvig D."/>
            <person name="Lalanne C."/>
            <person name="Gautier V."/>
            <person name="Ament-Velasquez S.L."/>
            <person name="Kruys A."/>
            <person name="Hutchinson M.I."/>
            <person name="Powell A.J."/>
            <person name="Barry K."/>
            <person name="Miller A.N."/>
            <person name="Grigoriev I.V."/>
            <person name="Debuchy R."/>
            <person name="Gladieux P."/>
            <person name="Thoren M.H."/>
            <person name="Johannesson H."/>
        </authorList>
    </citation>
    <scope>NUCLEOTIDE SEQUENCE</scope>
    <source>
        <strain evidence="1">CBS 118394</strain>
    </source>
</reference>
<dbReference type="EMBL" id="JAUEDM010000007">
    <property type="protein sequence ID" value="KAK3313348.1"/>
    <property type="molecule type" value="Genomic_DNA"/>
</dbReference>
<proteinExistence type="predicted"/>
<evidence type="ECO:0000313" key="2">
    <source>
        <dbReference type="Proteomes" id="UP001283341"/>
    </source>
</evidence>
<dbReference type="AlphaFoldDB" id="A0AAE0HUZ0"/>
<reference evidence="1" key="1">
    <citation type="journal article" date="2023" name="Mol. Phylogenet. Evol.">
        <title>Genome-scale phylogeny and comparative genomics of the fungal order Sordariales.</title>
        <authorList>
            <person name="Hensen N."/>
            <person name="Bonometti L."/>
            <person name="Westerberg I."/>
            <person name="Brannstrom I.O."/>
            <person name="Guillou S."/>
            <person name="Cros-Aarteil S."/>
            <person name="Calhoun S."/>
            <person name="Haridas S."/>
            <person name="Kuo A."/>
            <person name="Mondo S."/>
            <person name="Pangilinan J."/>
            <person name="Riley R."/>
            <person name="LaButti K."/>
            <person name="Andreopoulos B."/>
            <person name="Lipzen A."/>
            <person name="Chen C."/>
            <person name="Yan M."/>
            <person name="Daum C."/>
            <person name="Ng V."/>
            <person name="Clum A."/>
            <person name="Steindorff A."/>
            <person name="Ohm R.A."/>
            <person name="Martin F."/>
            <person name="Silar P."/>
            <person name="Natvig D.O."/>
            <person name="Lalanne C."/>
            <person name="Gautier V."/>
            <person name="Ament-Velasquez S.L."/>
            <person name="Kruys A."/>
            <person name="Hutchinson M.I."/>
            <person name="Powell A.J."/>
            <person name="Barry K."/>
            <person name="Miller A.N."/>
            <person name="Grigoriev I.V."/>
            <person name="Debuchy R."/>
            <person name="Gladieux P."/>
            <person name="Hiltunen Thoren M."/>
            <person name="Johannesson H."/>
        </authorList>
    </citation>
    <scope>NUCLEOTIDE SEQUENCE</scope>
    <source>
        <strain evidence="1">CBS 118394</strain>
    </source>
</reference>